<evidence type="ECO:0000313" key="2">
    <source>
        <dbReference type="Proteomes" id="UP001456344"/>
    </source>
</evidence>
<dbReference type="EMBL" id="CP150484">
    <property type="protein sequence ID" value="WYW19715.1"/>
    <property type="molecule type" value="Genomic_DNA"/>
</dbReference>
<dbReference type="Proteomes" id="UP001456344">
    <property type="component" value="Chromosome"/>
</dbReference>
<accession>A0ACD5BPQ9</accession>
<organism evidence="1 2">
    <name type="scientific">Amycolatopsis coloradensis</name>
    <dbReference type="NCBI Taxonomy" id="76021"/>
    <lineage>
        <taxon>Bacteria</taxon>
        <taxon>Bacillati</taxon>
        <taxon>Actinomycetota</taxon>
        <taxon>Actinomycetes</taxon>
        <taxon>Pseudonocardiales</taxon>
        <taxon>Pseudonocardiaceae</taxon>
        <taxon>Amycolatopsis</taxon>
    </lineage>
</organism>
<keyword evidence="2" id="KW-1185">Reference proteome</keyword>
<sequence length="69" mass="7431">MLDRLITLARADDSVALVAIAQEANTAMIRAMRRAGAQAEQVEPDLTYLTVPLDARSGTPGPRPDDVVR</sequence>
<proteinExistence type="predicted"/>
<evidence type="ECO:0000313" key="1">
    <source>
        <dbReference type="EMBL" id="WYW19715.1"/>
    </source>
</evidence>
<name>A0ACD5BPQ9_9PSEU</name>
<protein>
    <submittedName>
        <fullName evidence="1">Uncharacterized protein</fullName>
    </submittedName>
</protein>
<reference evidence="1" key="1">
    <citation type="submission" date="2023-10" db="EMBL/GenBank/DDBJ databases">
        <title>Whole genome sequencing of actinobacterial strain Amycolatopsis sp. (BCA-696) identifies the underlying plant growth-promoting genes.</title>
        <authorList>
            <person name="Gandham P."/>
            <person name="Vadla N."/>
            <person name="Saji A."/>
            <person name="Srinivas V."/>
            <person name="Ruperao P."/>
            <person name="Selvanayagam S."/>
            <person name="Saxena R.K."/>
            <person name="Rathore A."/>
            <person name="Gopalakrishnan S."/>
            <person name="Thakur V."/>
        </authorList>
    </citation>
    <scope>NUCLEOTIDE SEQUENCE</scope>
    <source>
        <strain evidence="1">BCA-696</strain>
    </source>
</reference>
<gene>
    <name evidence="1" type="ORF">LCL61_29635</name>
</gene>